<evidence type="ECO:0008006" key="3">
    <source>
        <dbReference type="Google" id="ProtNLM"/>
    </source>
</evidence>
<dbReference type="RefSeq" id="WP_229956228.1">
    <property type="nucleotide sequence ID" value="NZ_BAAAEM010000002.1"/>
</dbReference>
<name>A0ABP3K6T7_9SPHN</name>
<sequence length="199" mass="21656">MKLAVKRLEGIGWLALVFLVAILLYPLSLSVATLRSDLARTDNKIVSVKKEIRYLETEFSARANLRQLEHWNKLEYGYVSPEASQYLDGERALANLGGKDLRKPVKVAVISTMDKVQPAGIIGSVFPTASAKERDADAGELASIQIGDGTTSGDEPTAAELRETKTARVADMEDKLLDDGLIKQLAARADTERAGSRAQ</sequence>
<dbReference type="Proteomes" id="UP001500713">
    <property type="component" value="Unassembled WGS sequence"/>
</dbReference>
<evidence type="ECO:0000313" key="1">
    <source>
        <dbReference type="EMBL" id="GAA0472685.1"/>
    </source>
</evidence>
<comment type="caution">
    <text evidence="1">The sequence shown here is derived from an EMBL/GenBank/DDBJ whole genome shotgun (WGS) entry which is preliminary data.</text>
</comment>
<protein>
    <recommendedName>
        <fullName evidence="3">Cell division protein FtsL</fullName>
    </recommendedName>
</protein>
<reference evidence="2" key="1">
    <citation type="journal article" date="2019" name="Int. J. Syst. Evol. Microbiol.">
        <title>The Global Catalogue of Microorganisms (GCM) 10K type strain sequencing project: providing services to taxonomists for standard genome sequencing and annotation.</title>
        <authorList>
            <consortium name="The Broad Institute Genomics Platform"/>
            <consortium name="The Broad Institute Genome Sequencing Center for Infectious Disease"/>
            <person name="Wu L."/>
            <person name="Ma J."/>
        </authorList>
    </citation>
    <scope>NUCLEOTIDE SEQUENCE [LARGE SCALE GENOMIC DNA]</scope>
    <source>
        <strain evidence="2">JCM 14162</strain>
    </source>
</reference>
<proteinExistence type="predicted"/>
<accession>A0ABP3K6T7</accession>
<dbReference type="EMBL" id="BAAAEM010000002">
    <property type="protein sequence ID" value="GAA0472685.1"/>
    <property type="molecule type" value="Genomic_DNA"/>
</dbReference>
<organism evidence="1 2">
    <name type="scientific">Parasphingorhabdus litoris</name>
    <dbReference type="NCBI Taxonomy" id="394733"/>
    <lineage>
        <taxon>Bacteria</taxon>
        <taxon>Pseudomonadati</taxon>
        <taxon>Pseudomonadota</taxon>
        <taxon>Alphaproteobacteria</taxon>
        <taxon>Sphingomonadales</taxon>
        <taxon>Sphingomonadaceae</taxon>
        <taxon>Parasphingorhabdus</taxon>
    </lineage>
</organism>
<keyword evidence="2" id="KW-1185">Reference proteome</keyword>
<gene>
    <name evidence="1" type="ORF">GCM10009096_12330</name>
</gene>
<evidence type="ECO:0000313" key="2">
    <source>
        <dbReference type="Proteomes" id="UP001500713"/>
    </source>
</evidence>